<name>V4AXT3_LOTGI</name>
<dbReference type="EMBL" id="KB200274">
    <property type="protein sequence ID" value="ESP02358.1"/>
    <property type="molecule type" value="Genomic_DNA"/>
</dbReference>
<dbReference type="KEGG" id="lgi:LOTGIDRAFT_54709"/>
<evidence type="ECO:0000256" key="1">
    <source>
        <dbReference type="ARBA" id="ARBA00034736"/>
    </source>
</evidence>
<dbReference type="OrthoDB" id="6417021at2759"/>
<comment type="similarity">
    <text evidence="1">Belongs to the TTI2 family.</text>
</comment>
<feature type="non-terminal residue" evidence="2">
    <location>
        <position position="266"/>
    </location>
</feature>
<dbReference type="HOGENOM" id="CLU_047507_1_0_1"/>
<dbReference type="GO" id="GO:0005634">
    <property type="term" value="C:nucleus"/>
    <property type="evidence" value="ECO:0007669"/>
    <property type="project" value="TreeGrafter"/>
</dbReference>
<dbReference type="PANTHER" id="PTHR32226">
    <property type="entry name" value="TELO2-INTERACTING PROTEIN 2"/>
    <property type="match status" value="1"/>
</dbReference>
<dbReference type="AlphaFoldDB" id="V4AXT3"/>
<dbReference type="GO" id="GO:0005829">
    <property type="term" value="C:cytosol"/>
    <property type="evidence" value="ECO:0007669"/>
    <property type="project" value="TreeGrafter"/>
</dbReference>
<dbReference type="RefSeq" id="XP_009046941.1">
    <property type="nucleotide sequence ID" value="XM_009048693.1"/>
</dbReference>
<dbReference type="STRING" id="225164.V4AXT3"/>
<dbReference type="InterPro" id="IPR016024">
    <property type="entry name" value="ARM-type_fold"/>
</dbReference>
<dbReference type="Pfam" id="PF10521">
    <property type="entry name" value="Tti2"/>
    <property type="match status" value="1"/>
</dbReference>
<gene>
    <name evidence="2" type="ORF">LOTGIDRAFT_54709</name>
</gene>
<keyword evidence="3" id="KW-1185">Reference proteome</keyword>
<evidence type="ECO:0000313" key="2">
    <source>
        <dbReference type="EMBL" id="ESP02358.1"/>
    </source>
</evidence>
<evidence type="ECO:0000313" key="3">
    <source>
        <dbReference type="Proteomes" id="UP000030746"/>
    </source>
</evidence>
<reference evidence="2 3" key="1">
    <citation type="journal article" date="2013" name="Nature">
        <title>Insights into bilaterian evolution from three spiralian genomes.</title>
        <authorList>
            <person name="Simakov O."/>
            <person name="Marletaz F."/>
            <person name="Cho S.J."/>
            <person name="Edsinger-Gonzales E."/>
            <person name="Havlak P."/>
            <person name="Hellsten U."/>
            <person name="Kuo D.H."/>
            <person name="Larsson T."/>
            <person name="Lv J."/>
            <person name="Arendt D."/>
            <person name="Savage R."/>
            <person name="Osoegawa K."/>
            <person name="de Jong P."/>
            <person name="Grimwood J."/>
            <person name="Chapman J.A."/>
            <person name="Shapiro H."/>
            <person name="Aerts A."/>
            <person name="Otillar R.P."/>
            <person name="Terry A.Y."/>
            <person name="Boore J.L."/>
            <person name="Grigoriev I.V."/>
            <person name="Lindberg D.R."/>
            <person name="Seaver E.C."/>
            <person name="Weisblat D.A."/>
            <person name="Putnam N.H."/>
            <person name="Rokhsar D.S."/>
        </authorList>
    </citation>
    <scope>NUCLEOTIDE SEQUENCE [LARGE SCALE GENOMIC DNA]</scope>
</reference>
<dbReference type="GO" id="GO:0110078">
    <property type="term" value="C:TTT Hsp90 cochaperone complex"/>
    <property type="evidence" value="ECO:0007669"/>
    <property type="project" value="InterPro"/>
</dbReference>
<dbReference type="Proteomes" id="UP000030746">
    <property type="component" value="Unassembled WGS sequence"/>
</dbReference>
<protein>
    <submittedName>
        <fullName evidence="2">Uncharacterized protein</fullName>
    </submittedName>
</protein>
<feature type="non-terminal residue" evidence="2">
    <location>
        <position position="1"/>
    </location>
</feature>
<dbReference type="CTD" id="20251291"/>
<dbReference type="GeneID" id="20251291"/>
<dbReference type="SUPFAM" id="SSF48371">
    <property type="entry name" value="ARM repeat"/>
    <property type="match status" value="1"/>
</dbReference>
<dbReference type="OMA" id="DRCCNGQ"/>
<dbReference type="InterPro" id="IPR018870">
    <property type="entry name" value="Tti2"/>
</dbReference>
<sequence>IKPRLLKHNWMKNPNIQKSFQWMLPKVKFPYLSEFIDTVLPPSLNFVDDFEVTNKCAGVECLHHIIDNVSREELRWCGRAEVIFDVIEKQMYHHDPQLIANLHLTVLALLPVFGKIPDDIEKHHKVFQMILRDVEFENKILVRRALTSNLPKFVDILGIFVIKHSKKLMSVFESYLEVFDGPEETSRLNILKTLQQFLSVAWPRVPQYSLFFCKILYKFICDISTDKTTTPTSVKAELISEAQKCLVLIKICDRENSEQILETVKS</sequence>
<dbReference type="PANTHER" id="PTHR32226:SF2">
    <property type="entry name" value="TELO2-INTERACTING PROTEIN 2"/>
    <property type="match status" value="1"/>
</dbReference>
<accession>V4AXT3</accession>
<organism evidence="2 3">
    <name type="scientific">Lottia gigantea</name>
    <name type="common">Giant owl limpet</name>
    <dbReference type="NCBI Taxonomy" id="225164"/>
    <lineage>
        <taxon>Eukaryota</taxon>
        <taxon>Metazoa</taxon>
        <taxon>Spiralia</taxon>
        <taxon>Lophotrochozoa</taxon>
        <taxon>Mollusca</taxon>
        <taxon>Gastropoda</taxon>
        <taxon>Patellogastropoda</taxon>
        <taxon>Lottioidea</taxon>
        <taxon>Lottiidae</taxon>
        <taxon>Lottia</taxon>
    </lineage>
</organism>
<proteinExistence type="inferred from homology"/>